<feature type="domain" description="CBS" evidence="8">
    <location>
        <begin position="221"/>
        <end position="282"/>
    </location>
</feature>
<feature type="domain" description="CBS" evidence="8">
    <location>
        <begin position="283"/>
        <end position="339"/>
    </location>
</feature>
<evidence type="ECO:0000256" key="2">
    <source>
        <dbReference type="ARBA" id="ARBA00022475"/>
    </source>
</evidence>
<comment type="subcellular location">
    <subcellularLocation>
        <location evidence="1">Cell membrane</location>
        <topology evidence="1">Multi-pass membrane protein</topology>
    </subcellularLocation>
</comment>
<keyword evidence="6 7" id="KW-0472">Membrane</keyword>
<keyword evidence="2" id="KW-1003">Cell membrane</keyword>
<protein>
    <submittedName>
        <fullName evidence="10">Unannotated protein</fullName>
    </submittedName>
</protein>
<gene>
    <name evidence="10" type="ORF">UFOPK3610_01948</name>
</gene>
<name>A0A6J7IJ23_9ZZZZ</name>
<dbReference type="PROSITE" id="PS51371">
    <property type="entry name" value="CBS"/>
    <property type="match status" value="2"/>
</dbReference>
<sequence length="343" mass="36440">MSGWTGIIISVVLVLLNAFFVAAEFALIAARRTAVEARADAGSRAAVRTLRAMENVSVMMAGAQLGITLCSLGLGAIAEPAIADLISPILEALHLPTGLQHPIALVLALILVVFIHVVYGEMVPKNIALAGPERVAVLLATPLMLIVWIFKPAIVAFNALANVTLRLFGVKVRDEVSSAFTRDEVAALVAHSHREGLLETEEHQLVTGVLDLDDDPVTRIMLPLFQLRTVPSTATAEEVEQIVASSGFSRLPVRGADGALVGYVHLKDLLEIDDPTEPITDAIRPLVSVAANEDLADALASMRTSGAHLAVVRDEHNTALGVLALEDVLEQLVGEIRDGTRPA</sequence>
<dbReference type="Pfam" id="PF01595">
    <property type="entry name" value="CNNM"/>
    <property type="match status" value="1"/>
</dbReference>
<dbReference type="InterPro" id="IPR046342">
    <property type="entry name" value="CBS_dom_sf"/>
</dbReference>
<keyword evidence="3 7" id="KW-0812">Transmembrane</keyword>
<keyword evidence="5 7" id="KW-1133">Transmembrane helix</keyword>
<keyword evidence="4" id="KW-0677">Repeat</keyword>
<organism evidence="10">
    <name type="scientific">freshwater metagenome</name>
    <dbReference type="NCBI Taxonomy" id="449393"/>
    <lineage>
        <taxon>unclassified sequences</taxon>
        <taxon>metagenomes</taxon>
        <taxon>ecological metagenomes</taxon>
    </lineage>
</organism>
<dbReference type="PANTHER" id="PTHR43099:SF5">
    <property type="entry name" value="HLYC_CORC FAMILY TRANSPORTER"/>
    <property type="match status" value="1"/>
</dbReference>
<evidence type="ECO:0000259" key="8">
    <source>
        <dbReference type="PROSITE" id="PS51371"/>
    </source>
</evidence>
<dbReference type="InterPro" id="IPR002550">
    <property type="entry name" value="CNNM"/>
</dbReference>
<dbReference type="Gene3D" id="3.10.580.10">
    <property type="entry name" value="CBS-domain"/>
    <property type="match status" value="1"/>
</dbReference>
<reference evidence="10" key="1">
    <citation type="submission" date="2020-05" db="EMBL/GenBank/DDBJ databases">
        <authorList>
            <person name="Chiriac C."/>
            <person name="Salcher M."/>
            <person name="Ghai R."/>
            <person name="Kavagutti S V."/>
        </authorList>
    </citation>
    <scope>NUCLEOTIDE SEQUENCE</scope>
</reference>
<evidence type="ECO:0000256" key="6">
    <source>
        <dbReference type="ARBA" id="ARBA00023136"/>
    </source>
</evidence>
<feature type="transmembrane region" description="Helical" evidence="7">
    <location>
        <begin position="135"/>
        <end position="157"/>
    </location>
</feature>
<dbReference type="CDD" id="cd04590">
    <property type="entry name" value="CBS_pair_CorC_HlyC_assoc"/>
    <property type="match status" value="1"/>
</dbReference>
<feature type="transmembrane region" description="Helical" evidence="7">
    <location>
        <begin position="58"/>
        <end position="83"/>
    </location>
</feature>
<feature type="transmembrane region" description="Helical" evidence="7">
    <location>
        <begin position="103"/>
        <end position="123"/>
    </location>
</feature>
<dbReference type="InterPro" id="IPR044751">
    <property type="entry name" value="Ion_transp-like_CBS"/>
</dbReference>
<dbReference type="InterPro" id="IPR051676">
    <property type="entry name" value="UPF0053_domain"/>
</dbReference>
<dbReference type="Pfam" id="PF00571">
    <property type="entry name" value="CBS"/>
    <property type="match status" value="2"/>
</dbReference>
<evidence type="ECO:0000313" key="10">
    <source>
        <dbReference type="EMBL" id="CAB4931198.1"/>
    </source>
</evidence>
<dbReference type="EMBL" id="CAFBMR010000141">
    <property type="protein sequence ID" value="CAB4931198.1"/>
    <property type="molecule type" value="Genomic_DNA"/>
</dbReference>
<proteinExistence type="predicted"/>
<dbReference type="InterPro" id="IPR000644">
    <property type="entry name" value="CBS_dom"/>
</dbReference>
<dbReference type="PANTHER" id="PTHR43099">
    <property type="entry name" value="UPF0053 PROTEIN YRKA"/>
    <property type="match status" value="1"/>
</dbReference>
<accession>A0A6J7IJ23</accession>
<dbReference type="SUPFAM" id="SSF54631">
    <property type="entry name" value="CBS-domain pair"/>
    <property type="match status" value="1"/>
</dbReference>
<feature type="domain" description="CNNM transmembrane" evidence="9">
    <location>
        <begin position="1"/>
        <end position="202"/>
    </location>
</feature>
<dbReference type="GO" id="GO:0005886">
    <property type="term" value="C:plasma membrane"/>
    <property type="evidence" value="ECO:0007669"/>
    <property type="project" value="UniProtKB-SubCell"/>
</dbReference>
<dbReference type="AlphaFoldDB" id="A0A6J7IJ23"/>
<evidence type="ECO:0000256" key="5">
    <source>
        <dbReference type="ARBA" id="ARBA00022989"/>
    </source>
</evidence>
<evidence type="ECO:0000256" key="7">
    <source>
        <dbReference type="SAM" id="Phobius"/>
    </source>
</evidence>
<dbReference type="PROSITE" id="PS51846">
    <property type="entry name" value="CNNM"/>
    <property type="match status" value="1"/>
</dbReference>
<feature type="transmembrane region" description="Helical" evidence="7">
    <location>
        <begin position="6"/>
        <end position="28"/>
    </location>
</feature>
<evidence type="ECO:0000259" key="9">
    <source>
        <dbReference type="PROSITE" id="PS51846"/>
    </source>
</evidence>
<dbReference type="SMART" id="SM00116">
    <property type="entry name" value="CBS"/>
    <property type="match status" value="2"/>
</dbReference>
<evidence type="ECO:0000256" key="4">
    <source>
        <dbReference type="ARBA" id="ARBA00022737"/>
    </source>
</evidence>
<evidence type="ECO:0000256" key="3">
    <source>
        <dbReference type="ARBA" id="ARBA00022692"/>
    </source>
</evidence>
<evidence type="ECO:0000256" key="1">
    <source>
        <dbReference type="ARBA" id="ARBA00004651"/>
    </source>
</evidence>